<name>A0A120KME1_9BACT</name>
<evidence type="ECO:0000313" key="6">
    <source>
        <dbReference type="EMBL" id="AMD91070.1"/>
    </source>
</evidence>
<evidence type="ECO:0000256" key="3">
    <source>
        <dbReference type="ARBA" id="ARBA00029596"/>
    </source>
</evidence>
<dbReference type="GO" id="GO:0008168">
    <property type="term" value="F:methyltransferase activity"/>
    <property type="evidence" value="ECO:0007669"/>
    <property type="project" value="UniProtKB-KW"/>
</dbReference>
<evidence type="ECO:0000313" key="7">
    <source>
        <dbReference type="Proteomes" id="UP000069241"/>
    </source>
</evidence>
<dbReference type="EMBL" id="CP014229">
    <property type="protein sequence ID" value="AMD91070.1"/>
    <property type="molecule type" value="Genomic_DNA"/>
</dbReference>
<proteinExistence type="predicted"/>
<dbReference type="PANTHER" id="PTHR33254:SF4">
    <property type="entry name" value="4-HYDROXY-4-METHYL-2-OXOGLUTARATE ALDOLASE 3-RELATED"/>
    <property type="match status" value="1"/>
</dbReference>
<gene>
    <name evidence="6" type="ORF">AXF13_13585</name>
</gene>
<keyword evidence="6" id="KW-0489">Methyltransferase</keyword>
<dbReference type="CDD" id="cd16841">
    <property type="entry name" value="RraA_family"/>
    <property type="match status" value="1"/>
</dbReference>
<dbReference type="AlphaFoldDB" id="A0A120KME1"/>
<reference evidence="7" key="1">
    <citation type="submission" date="2016-02" db="EMBL/GenBank/DDBJ databases">
        <authorList>
            <person name="Holder M.E."/>
            <person name="Ajami N.J."/>
            <person name="Petrosino J.F."/>
        </authorList>
    </citation>
    <scope>NUCLEOTIDE SEQUENCE [LARGE SCALE GENOMIC DNA]</scope>
    <source>
        <strain evidence="7">CCUG 45958</strain>
    </source>
</reference>
<organism evidence="6 7">
    <name type="scientific">Desulfovibrio fairfieldensis</name>
    <dbReference type="NCBI Taxonomy" id="44742"/>
    <lineage>
        <taxon>Bacteria</taxon>
        <taxon>Pseudomonadati</taxon>
        <taxon>Thermodesulfobacteriota</taxon>
        <taxon>Desulfovibrionia</taxon>
        <taxon>Desulfovibrionales</taxon>
        <taxon>Desulfovibrionaceae</taxon>
        <taxon>Desulfovibrio</taxon>
    </lineage>
</organism>
<dbReference type="GO" id="GO:0046872">
    <property type="term" value="F:metal ion binding"/>
    <property type="evidence" value="ECO:0007669"/>
    <property type="project" value="UniProtKB-KW"/>
</dbReference>
<dbReference type="PANTHER" id="PTHR33254">
    <property type="entry name" value="4-HYDROXY-4-METHYL-2-OXOGLUTARATE ALDOLASE 3-RELATED"/>
    <property type="match status" value="1"/>
</dbReference>
<comment type="cofactor">
    <cofactor evidence="5">
        <name>Mg(2+)</name>
        <dbReference type="ChEBI" id="CHEBI:18420"/>
    </cofactor>
</comment>
<protein>
    <recommendedName>
        <fullName evidence="2">Putative 4-hydroxy-4-methyl-2-oxoglutarate aldolase</fullName>
    </recommendedName>
    <alternativeName>
        <fullName evidence="3">Regulator of ribonuclease activity homolog</fullName>
    </alternativeName>
    <alternativeName>
        <fullName evidence="4">RraA-like protein</fullName>
    </alternativeName>
</protein>
<feature type="binding site" evidence="5">
    <location>
        <begin position="97"/>
        <end position="100"/>
    </location>
    <ligand>
        <name>substrate</name>
    </ligand>
</feature>
<dbReference type="RefSeq" id="WP_062254044.1">
    <property type="nucleotide sequence ID" value="NZ_CP014229.1"/>
</dbReference>
<dbReference type="InterPro" id="IPR005493">
    <property type="entry name" value="RraA/RraA-like"/>
</dbReference>
<dbReference type="Gene3D" id="3.50.30.40">
    <property type="entry name" value="Ribonuclease E inhibitor RraA/RraA-like"/>
    <property type="match status" value="1"/>
</dbReference>
<dbReference type="STRING" id="44742.AXF13_13585"/>
<sequence>MSTLRYRIMPHSEEAPFSLPELFADLAVADICDALGRNAALPSAIKPLGVARLLGTAYTVNLPAGENLLLYYAVDNARPGDVLAVACDGYEDRAVCGEIMAALARKRGLAGFVVDGAVRDADALRAMDFPVYARAVSPNGPYKDGCGEINAPIAMGNAVIRPGDILVADGDGIVAVSRDEAESAAIQARAIRDTGLRKLKSIEKTGKLDFTWLYEKLAAGSCAIFD</sequence>
<keyword evidence="5" id="KW-0460">Magnesium</keyword>
<accession>A0A120KME1</accession>
<feature type="binding site" evidence="5">
    <location>
        <position position="119"/>
    </location>
    <ligand>
        <name>substrate</name>
    </ligand>
</feature>
<feature type="binding site" evidence="5">
    <location>
        <position position="120"/>
    </location>
    <ligand>
        <name>Mg(2+)</name>
        <dbReference type="ChEBI" id="CHEBI:18420"/>
    </ligand>
</feature>
<comment type="cofactor">
    <cofactor evidence="1">
        <name>a divalent metal cation</name>
        <dbReference type="ChEBI" id="CHEBI:60240"/>
    </cofactor>
</comment>
<keyword evidence="6" id="KW-0808">Transferase</keyword>
<keyword evidence="7" id="KW-1185">Reference proteome</keyword>
<evidence type="ECO:0000256" key="4">
    <source>
        <dbReference type="ARBA" id="ARBA00030169"/>
    </source>
</evidence>
<dbReference type="InterPro" id="IPR036704">
    <property type="entry name" value="RraA/RraA-like_sf"/>
</dbReference>
<dbReference type="KEGG" id="dfi:AXF13_13585"/>
<dbReference type="GO" id="GO:0032259">
    <property type="term" value="P:methylation"/>
    <property type="evidence" value="ECO:0007669"/>
    <property type="project" value="UniProtKB-KW"/>
</dbReference>
<evidence type="ECO:0000256" key="1">
    <source>
        <dbReference type="ARBA" id="ARBA00001968"/>
    </source>
</evidence>
<evidence type="ECO:0000256" key="2">
    <source>
        <dbReference type="ARBA" id="ARBA00016549"/>
    </source>
</evidence>
<dbReference type="Pfam" id="PF03737">
    <property type="entry name" value="RraA-like"/>
    <property type="match status" value="1"/>
</dbReference>
<evidence type="ECO:0000256" key="5">
    <source>
        <dbReference type="PIRSR" id="PIRSR605493-1"/>
    </source>
</evidence>
<dbReference type="SUPFAM" id="SSF89562">
    <property type="entry name" value="RraA-like"/>
    <property type="match status" value="1"/>
</dbReference>
<keyword evidence="5" id="KW-0479">Metal-binding</keyword>
<dbReference type="Proteomes" id="UP000069241">
    <property type="component" value="Chromosome"/>
</dbReference>